<feature type="domain" description="YjeF N-terminal" evidence="1">
    <location>
        <begin position="1"/>
        <end position="54"/>
    </location>
</feature>
<dbReference type="PROSITE" id="PS51385">
    <property type="entry name" value="YJEF_N"/>
    <property type="match status" value="1"/>
</dbReference>
<dbReference type="InterPro" id="IPR036291">
    <property type="entry name" value="NAD(P)-bd_dom_sf"/>
</dbReference>
<dbReference type="InterPro" id="IPR002347">
    <property type="entry name" value="SDR_fam"/>
</dbReference>
<organism evidence="2">
    <name type="scientific">marine metagenome</name>
    <dbReference type="NCBI Taxonomy" id="408172"/>
    <lineage>
        <taxon>unclassified sequences</taxon>
        <taxon>metagenomes</taxon>
        <taxon>ecological metagenomes</taxon>
    </lineage>
</organism>
<dbReference type="AlphaFoldDB" id="A0A382ZC91"/>
<evidence type="ECO:0000313" key="2">
    <source>
        <dbReference type="EMBL" id="SVD92715.1"/>
    </source>
</evidence>
<dbReference type="Gene3D" id="3.40.50.720">
    <property type="entry name" value="NAD(P)-binding Rossmann-like Domain"/>
    <property type="match status" value="1"/>
</dbReference>
<dbReference type="InterPro" id="IPR004443">
    <property type="entry name" value="YjeF_N_dom"/>
</dbReference>
<feature type="non-terminal residue" evidence="2">
    <location>
        <position position="54"/>
    </location>
</feature>
<name>A0A382ZC91_9ZZZZ</name>
<evidence type="ECO:0000259" key="1">
    <source>
        <dbReference type="PROSITE" id="PS51385"/>
    </source>
</evidence>
<dbReference type="SUPFAM" id="SSF51735">
    <property type="entry name" value="NAD(P)-binding Rossmann-fold domains"/>
    <property type="match status" value="1"/>
</dbReference>
<reference evidence="2" key="1">
    <citation type="submission" date="2018-05" db="EMBL/GenBank/DDBJ databases">
        <authorList>
            <person name="Lanie J.A."/>
            <person name="Ng W.-L."/>
            <person name="Kazmierczak K.M."/>
            <person name="Andrzejewski T.M."/>
            <person name="Davidsen T.M."/>
            <person name="Wayne K.J."/>
            <person name="Tettelin H."/>
            <person name="Glass J.I."/>
            <person name="Rusch D."/>
            <person name="Podicherti R."/>
            <person name="Tsui H.-C.T."/>
            <person name="Winkler M.E."/>
        </authorList>
    </citation>
    <scope>NUCLEOTIDE SEQUENCE</scope>
</reference>
<sequence>MYNLNGRVALVTGTGGQNGIGRAIATRLAREGADVILNDIAMCPYSEDENPNPL</sequence>
<dbReference type="EMBL" id="UINC01182476">
    <property type="protein sequence ID" value="SVD92715.1"/>
    <property type="molecule type" value="Genomic_DNA"/>
</dbReference>
<proteinExistence type="predicted"/>
<protein>
    <recommendedName>
        <fullName evidence="1">YjeF N-terminal domain-containing protein</fullName>
    </recommendedName>
</protein>
<accession>A0A382ZC91</accession>
<gene>
    <name evidence="2" type="ORF">METZ01_LOCUS445569</name>
</gene>
<dbReference type="Pfam" id="PF00106">
    <property type="entry name" value="adh_short"/>
    <property type="match status" value="1"/>
</dbReference>